<feature type="non-terminal residue" evidence="2">
    <location>
        <position position="1"/>
    </location>
</feature>
<dbReference type="PANTHER" id="PTHR33119">
    <property type="entry name" value="IFI3P"/>
    <property type="match status" value="1"/>
</dbReference>
<dbReference type="InterPro" id="IPR049192">
    <property type="entry name" value="DUF4246_C"/>
</dbReference>
<dbReference type="InterPro" id="IPR025340">
    <property type="entry name" value="DUF4246"/>
</dbReference>
<feature type="domain" description="DUF4246" evidence="1">
    <location>
        <begin position="88"/>
        <end position="499"/>
    </location>
</feature>
<organism evidence="2 3">
    <name type="scientific">Coemansia thaxteri</name>
    <dbReference type="NCBI Taxonomy" id="2663907"/>
    <lineage>
        <taxon>Eukaryota</taxon>
        <taxon>Fungi</taxon>
        <taxon>Fungi incertae sedis</taxon>
        <taxon>Zoopagomycota</taxon>
        <taxon>Kickxellomycotina</taxon>
        <taxon>Kickxellomycetes</taxon>
        <taxon>Kickxellales</taxon>
        <taxon>Kickxellaceae</taxon>
        <taxon>Coemansia</taxon>
    </lineage>
</organism>
<evidence type="ECO:0000259" key="1">
    <source>
        <dbReference type="Pfam" id="PF14033"/>
    </source>
</evidence>
<evidence type="ECO:0000313" key="3">
    <source>
        <dbReference type="Proteomes" id="UP001150907"/>
    </source>
</evidence>
<accession>A0A9W8BF58</accession>
<proteinExistence type="predicted"/>
<keyword evidence="3" id="KW-1185">Reference proteome</keyword>
<dbReference type="PANTHER" id="PTHR33119:SF1">
    <property type="entry name" value="FE2OG DIOXYGENASE DOMAIN-CONTAINING PROTEIN"/>
    <property type="match status" value="1"/>
</dbReference>
<dbReference type="OrthoDB" id="415532at2759"/>
<reference evidence="2" key="1">
    <citation type="submission" date="2022-07" db="EMBL/GenBank/DDBJ databases">
        <title>Phylogenomic reconstructions and comparative analyses of Kickxellomycotina fungi.</title>
        <authorList>
            <person name="Reynolds N.K."/>
            <person name="Stajich J.E."/>
            <person name="Barry K."/>
            <person name="Grigoriev I.V."/>
            <person name="Crous P."/>
            <person name="Smith M.E."/>
        </authorList>
    </citation>
    <scope>NUCLEOTIDE SEQUENCE</scope>
    <source>
        <strain evidence="2">IMI 214461</strain>
    </source>
</reference>
<protein>
    <recommendedName>
        <fullName evidence="1">DUF4246 domain-containing protein</fullName>
    </recommendedName>
</protein>
<dbReference type="Pfam" id="PF14033">
    <property type="entry name" value="DUF4246"/>
    <property type="match status" value="1"/>
</dbReference>
<dbReference type="AlphaFoldDB" id="A0A9W8BF58"/>
<sequence length="537" mass="61625">MSYHRRSSVTLPQSATLDERILGLHPPGAMYKSGFEYYNTVVEQRMRRMSSAIRARSGWIEALGDADTRAGWAKEAKEQSLTDLELCYVLDELAYFASLSQPGNDIRLSAVDGVWISDLLVDLETTEKLKDYTVILKRMPSCHKDYWNSNPKNRVLNLIDPSLYPLVYSRSKLLRPPSTSPQAALAFKASGESPGTLEKWREALSGADDTNGSKYYLPTPTDRFDSIVSNYYSWLPSEFSVNCNGAVEITSYINNLHPFLPMLEQVVTDLVRPRGDRLARRLGSYYKSDKPEPDMDDYEYHDEYDEDIDEWKKNAKIMHPHPKSFVAPERPITPYTLYSRQLQAVVRMSNIELTPNCPRYRGDSWEVTARANERIIATGVFFYDVSNISRCSLQLREPVCGYMFGVEQYDIRAVVEMYGINDHRNEELRLSQNYGNIDINDGLCVVYPSIYQHQMSEFKLANSSKPGHCRMLTFYFVDPATRVPSTAIVPPQQQEWWFEDVLASEPFCNLPHLILDGIANRVDFPISLDEAKRIRKR</sequence>
<dbReference type="EMBL" id="JANBQF010000131">
    <property type="protein sequence ID" value="KAJ2004840.1"/>
    <property type="molecule type" value="Genomic_DNA"/>
</dbReference>
<dbReference type="Proteomes" id="UP001150907">
    <property type="component" value="Unassembled WGS sequence"/>
</dbReference>
<gene>
    <name evidence="2" type="ORF">H4R26_002278</name>
</gene>
<name>A0A9W8BF58_9FUNG</name>
<evidence type="ECO:0000313" key="2">
    <source>
        <dbReference type="EMBL" id="KAJ2004840.1"/>
    </source>
</evidence>
<comment type="caution">
    <text evidence="2">The sequence shown here is derived from an EMBL/GenBank/DDBJ whole genome shotgun (WGS) entry which is preliminary data.</text>
</comment>